<keyword evidence="1" id="KW-0472">Membrane</keyword>
<accession>A0A0Q0U3E0</accession>
<keyword evidence="1" id="KW-1133">Transmembrane helix</keyword>
<dbReference type="EMBL" id="LKEV01000003">
    <property type="protein sequence ID" value="KQB86412.1"/>
    <property type="molecule type" value="Genomic_DNA"/>
</dbReference>
<sequence>MSHPLATMWGMNPEASSPADFSPAEFRPDRFHVLVVIFMALIMLIPISHAPAILGWFLLIPAVYLWWLLRARTSITAQGITARYAFRAPRTVRWDDVEGIGFKGSTSFARSRSGEQFPLPAVSFNSLPALSEASGGRIPDALTVGREAVDDKVAIVRRDGERILVTREEYAAMQKEQSE</sequence>
<dbReference type="PATRIC" id="fig|1544413.3.peg.1339"/>
<proteinExistence type="predicted"/>
<comment type="caution">
    <text evidence="3">The sequence shown here is derived from an EMBL/GenBank/DDBJ whole genome shotgun (WGS) entry which is preliminary data.</text>
</comment>
<reference evidence="3 4" key="1">
    <citation type="submission" date="2015-10" db="EMBL/GenBank/DDBJ databases">
        <title>Corynebacteirum lowii and Corynebacterium oculi species nova, derived from human clinical disease and and emended description of Corynebacterium mastiditis.</title>
        <authorList>
            <person name="Bernard K."/>
            <person name="Pacheco A.L."/>
            <person name="Mcdougall C."/>
            <person name="Burtx T."/>
            <person name="Weibe D."/>
            <person name="Tyler S."/>
            <person name="Olson A.B."/>
            <person name="Cnockaert M."/>
            <person name="Eguchi H."/>
            <person name="Kuwahara T."/>
            <person name="Nakayama-Imaohji H."/>
            <person name="Boudewijins M."/>
            <person name="Van Hoecke F."/>
            <person name="Bernier A.-M."/>
            <person name="Vandamme P."/>
        </authorList>
    </citation>
    <scope>NUCLEOTIDE SEQUENCE [LARGE SCALE GENOMIC DNA]</scope>
    <source>
        <strain evidence="3 4">NML 130206</strain>
    </source>
</reference>
<evidence type="ECO:0000313" key="4">
    <source>
        <dbReference type="Proteomes" id="UP000050488"/>
    </source>
</evidence>
<organism evidence="3 4">
    <name type="scientific">Corynebacterium lowii</name>
    <dbReference type="NCBI Taxonomy" id="1544413"/>
    <lineage>
        <taxon>Bacteria</taxon>
        <taxon>Bacillati</taxon>
        <taxon>Actinomycetota</taxon>
        <taxon>Actinomycetes</taxon>
        <taxon>Mycobacteriales</taxon>
        <taxon>Corynebacteriaceae</taxon>
        <taxon>Corynebacterium</taxon>
    </lineage>
</organism>
<evidence type="ECO:0000256" key="1">
    <source>
        <dbReference type="SAM" id="Phobius"/>
    </source>
</evidence>
<dbReference type="AlphaFoldDB" id="A0A0Q0U3E0"/>
<feature type="transmembrane region" description="Helical" evidence="1">
    <location>
        <begin position="53"/>
        <end position="69"/>
    </location>
</feature>
<name>A0A0Q0U3E0_9CORY</name>
<dbReference type="STRING" id="1544413.Clow_01332"/>
<keyword evidence="1" id="KW-0812">Transmembrane</keyword>
<dbReference type="Pfam" id="PF10756">
    <property type="entry name" value="bPH_6"/>
    <property type="match status" value="1"/>
</dbReference>
<evidence type="ECO:0000313" key="3">
    <source>
        <dbReference type="EMBL" id="KQB86412.1"/>
    </source>
</evidence>
<gene>
    <name evidence="3" type="primary">cfp6</name>
    <name evidence="3" type="ORF">Clow_01332</name>
</gene>
<dbReference type="InterPro" id="IPR019692">
    <property type="entry name" value="CFP-6_PH"/>
</dbReference>
<keyword evidence="4" id="KW-1185">Reference proteome</keyword>
<feature type="domain" description="Low molecular weight protein antigen 6 PH" evidence="2">
    <location>
        <begin position="70"/>
        <end position="141"/>
    </location>
</feature>
<evidence type="ECO:0000259" key="2">
    <source>
        <dbReference type="Pfam" id="PF10756"/>
    </source>
</evidence>
<feature type="transmembrane region" description="Helical" evidence="1">
    <location>
        <begin position="31"/>
        <end position="47"/>
    </location>
</feature>
<protein>
    <submittedName>
        <fullName evidence="3">Low molecular weight protein antigen 6</fullName>
    </submittedName>
</protein>
<dbReference type="Proteomes" id="UP000050488">
    <property type="component" value="Unassembled WGS sequence"/>
</dbReference>